<keyword evidence="5" id="KW-1185">Reference proteome</keyword>
<evidence type="ECO:0000256" key="1">
    <source>
        <dbReference type="ARBA" id="ARBA00022553"/>
    </source>
</evidence>
<dbReference type="EMBL" id="JAGISH010000004">
    <property type="protein sequence ID" value="MBP0482553.1"/>
    <property type="molecule type" value="Genomic_DNA"/>
</dbReference>
<name>A0A940S012_9RHOB</name>
<protein>
    <submittedName>
        <fullName evidence="4">Response regulator</fullName>
    </submittedName>
</protein>
<dbReference type="Gene3D" id="3.40.50.2300">
    <property type="match status" value="1"/>
</dbReference>
<dbReference type="Proteomes" id="UP000675940">
    <property type="component" value="Unassembled WGS sequence"/>
</dbReference>
<dbReference type="SMART" id="SM00448">
    <property type="entry name" value="REC"/>
    <property type="match status" value="1"/>
</dbReference>
<sequence>MTQAYIVDDREVDRYTARRRLAKSGRFTAVHEAEDGRDFLDKLYGAVRTDGEKGPLVLMDIRMPLMDGFETAEALREKLVEHGWPKDVVVVIVSSSGAPMDRQRAMKTPLVRGYFEKPLRGHDVEEMLKLLDAA</sequence>
<gene>
    <name evidence="4" type="ORF">J5474_08625</name>
</gene>
<organism evidence="4 5">
    <name type="scientific">Sagittula salina</name>
    <dbReference type="NCBI Taxonomy" id="2820268"/>
    <lineage>
        <taxon>Bacteria</taxon>
        <taxon>Pseudomonadati</taxon>
        <taxon>Pseudomonadota</taxon>
        <taxon>Alphaproteobacteria</taxon>
        <taxon>Rhodobacterales</taxon>
        <taxon>Roseobacteraceae</taxon>
        <taxon>Sagittula</taxon>
    </lineage>
</organism>
<proteinExistence type="predicted"/>
<dbReference type="InterPro" id="IPR011006">
    <property type="entry name" value="CheY-like_superfamily"/>
</dbReference>
<evidence type="ECO:0000259" key="3">
    <source>
        <dbReference type="PROSITE" id="PS50110"/>
    </source>
</evidence>
<dbReference type="InterPro" id="IPR050595">
    <property type="entry name" value="Bact_response_regulator"/>
</dbReference>
<evidence type="ECO:0000313" key="4">
    <source>
        <dbReference type="EMBL" id="MBP0482553.1"/>
    </source>
</evidence>
<feature type="domain" description="Response regulatory" evidence="3">
    <location>
        <begin position="3"/>
        <end position="132"/>
    </location>
</feature>
<dbReference type="SUPFAM" id="SSF52172">
    <property type="entry name" value="CheY-like"/>
    <property type="match status" value="1"/>
</dbReference>
<evidence type="ECO:0000313" key="5">
    <source>
        <dbReference type="Proteomes" id="UP000675940"/>
    </source>
</evidence>
<dbReference type="GO" id="GO:0000160">
    <property type="term" value="P:phosphorelay signal transduction system"/>
    <property type="evidence" value="ECO:0007669"/>
    <property type="project" value="InterPro"/>
</dbReference>
<feature type="modified residue" description="4-aspartylphosphate" evidence="2">
    <location>
        <position position="60"/>
    </location>
</feature>
<dbReference type="AlphaFoldDB" id="A0A940S012"/>
<reference evidence="4" key="1">
    <citation type="submission" date="2021-03" db="EMBL/GenBank/DDBJ databases">
        <title>Sagittula salina sp. nov. strain M10.9X isolated from the marine waste.</title>
        <authorList>
            <person name="Satari L."/>
            <person name="Molina-Menor E."/>
            <person name="Vidal-Verdu A."/>
            <person name="Pascual J."/>
            <person name="Pereto J."/>
            <person name="Porcar M."/>
        </authorList>
    </citation>
    <scope>NUCLEOTIDE SEQUENCE</scope>
    <source>
        <strain evidence="4">M10.9X</strain>
    </source>
</reference>
<dbReference type="PANTHER" id="PTHR44591">
    <property type="entry name" value="STRESS RESPONSE REGULATOR PROTEIN 1"/>
    <property type="match status" value="1"/>
</dbReference>
<dbReference type="Pfam" id="PF00072">
    <property type="entry name" value="Response_reg"/>
    <property type="match status" value="1"/>
</dbReference>
<dbReference type="PROSITE" id="PS50110">
    <property type="entry name" value="RESPONSE_REGULATORY"/>
    <property type="match status" value="1"/>
</dbReference>
<evidence type="ECO:0000256" key="2">
    <source>
        <dbReference type="PROSITE-ProRule" id="PRU00169"/>
    </source>
</evidence>
<keyword evidence="1 2" id="KW-0597">Phosphoprotein</keyword>
<comment type="caution">
    <text evidence="4">The sequence shown here is derived from an EMBL/GenBank/DDBJ whole genome shotgun (WGS) entry which is preliminary data.</text>
</comment>
<accession>A0A940S012</accession>
<dbReference type="RefSeq" id="WP_209360470.1">
    <property type="nucleotide sequence ID" value="NZ_JAGISH010000004.1"/>
</dbReference>
<dbReference type="InterPro" id="IPR001789">
    <property type="entry name" value="Sig_transdc_resp-reg_receiver"/>
</dbReference>
<dbReference type="PANTHER" id="PTHR44591:SF20">
    <property type="entry name" value="PROTEIN PILH"/>
    <property type="match status" value="1"/>
</dbReference>